<accession>A0A520MBV8</accession>
<comment type="caution">
    <text evidence="1">The sequence shown here is derived from an EMBL/GenBank/DDBJ whole genome shotgun (WGS) entry which is preliminary data.</text>
</comment>
<name>A0A520MBV8_9GAMM</name>
<evidence type="ECO:0008006" key="3">
    <source>
        <dbReference type="Google" id="ProtNLM"/>
    </source>
</evidence>
<evidence type="ECO:0000313" key="2">
    <source>
        <dbReference type="Proteomes" id="UP000318359"/>
    </source>
</evidence>
<dbReference type="EMBL" id="SHBM01000005">
    <property type="protein sequence ID" value="RZO18668.1"/>
    <property type="molecule type" value="Genomic_DNA"/>
</dbReference>
<reference evidence="1 2" key="1">
    <citation type="submission" date="2019-02" db="EMBL/GenBank/DDBJ databases">
        <title>Prokaryotic population dynamics and viral predation in marine succession experiment using metagenomics: the confinement effect.</title>
        <authorList>
            <person name="Haro-Moreno J.M."/>
            <person name="Rodriguez-Valera F."/>
            <person name="Lopez-Perez M."/>
        </authorList>
    </citation>
    <scope>NUCLEOTIDE SEQUENCE [LARGE SCALE GENOMIC DNA]</scope>
    <source>
        <strain evidence="1">MED-G167</strain>
    </source>
</reference>
<evidence type="ECO:0000313" key="1">
    <source>
        <dbReference type="EMBL" id="RZO18668.1"/>
    </source>
</evidence>
<organism evidence="1 2">
    <name type="scientific">SAR86 cluster bacterium</name>
    <dbReference type="NCBI Taxonomy" id="2030880"/>
    <lineage>
        <taxon>Bacteria</taxon>
        <taxon>Pseudomonadati</taxon>
        <taxon>Pseudomonadota</taxon>
        <taxon>Gammaproteobacteria</taxon>
        <taxon>SAR86 cluster</taxon>
    </lineage>
</organism>
<sequence>MRNKIALAFILLTPILVVLFSSLYFVMGYSPEGTKNEGVFFKEYFNVSELEVYQDDKLISFDDGKWVLGIYITDTAKANKSLYLMRQLNIALNRDIFKIKRAVFFNDTALDAALSEIINEYPRIEVYKDSTNNFFQKLQENSAVDLVAENPIFVIDPYGRVVMYFDTDLNPKKMLKDLKVLI</sequence>
<gene>
    <name evidence="1" type="ORF">EVB00_00690</name>
</gene>
<dbReference type="Proteomes" id="UP000318359">
    <property type="component" value="Unassembled WGS sequence"/>
</dbReference>
<protein>
    <recommendedName>
        <fullName evidence="3">Thioredoxin domain-containing protein</fullName>
    </recommendedName>
</protein>
<proteinExistence type="predicted"/>
<dbReference type="AlphaFoldDB" id="A0A520MBV8"/>